<proteinExistence type="predicted"/>
<gene>
    <name evidence="1" type="ORF">NCTC10913_04856</name>
</gene>
<reference evidence="1 2" key="1">
    <citation type="submission" date="2018-11" db="EMBL/GenBank/DDBJ databases">
        <authorList>
            <consortium name="Pathogen Informatics"/>
        </authorList>
    </citation>
    <scope>NUCLEOTIDE SEQUENCE [LARGE SCALE GENOMIC DNA]</scope>
    <source>
        <strain evidence="1 2">NCTC10913</strain>
    </source>
</reference>
<evidence type="ECO:0000313" key="2">
    <source>
        <dbReference type="Proteomes" id="UP000277570"/>
    </source>
</evidence>
<accession>A0ABY6T160</accession>
<comment type="caution">
    <text evidence="1">The sequence shown here is derived from an EMBL/GenBank/DDBJ whole genome shotgun (WGS) entry which is preliminary data.</text>
</comment>
<sequence>MNFKEQITSDLSVFFDPEIFGEYHIIDGREIIIVPDEQLLKIKMKKNMMG</sequence>
<evidence type="ECO:0000313" key="1">
    <source>
        <dbReference type="EMBL" id="VDG74587.1"/>
    </source>
</evidence>
<protein>
    <submittedName>
        <fullName evidence="1">Uncharacterized protein</fullName>
    </submittedName>
</protein>
<dbReference type="EMBL" id="UYIN01000023">
    <property type="protein sequence ID" value="VDG74587.1"/>
    <property type="molecule type" value="Genomic_DNA"/>
</dbReference>
<organism evidence="1 2">
    <name type="scientific">Clostridium carnis</name>
    <dbReference type="NCBI Taxonomy" id="1530"/>
    <lineage>
        <taxon>Bacteria</taxon>
        <taxon>Bacillati</taxon>
        <taxon>Bacillota</taxon>
        <taxon>Clostridia</taxon>
        <taxon>Eubacteriales</taxon>
        <taxon>Clostridiaceae</taxon>
        <taxon>Clostridium</taxon>
    </lineage>
</organism>
<dbReference type="Proteomes" id="UP000277570">
    <property type="component" value="Unassembled WGS sequence"/>
</dbReference>
<keyword evidence="2" id="KW-1185">Reference proteome</keyword>
<name>A0ABY6T160_9CLOT</name>
<dbReference type="RefSeq" id="WP_243123169.1">
    <property type="nucleotide sequence ID" value="NZ_UYIN01000023.1"/>
</dbReference>